<accession>A0AA36FGW2</accession>
<dbReference type="Proteomes" id="UP001162480">
    <property type="component" value="Chromosome 15"/>
</dbReference>
<gene>
    <name evidence="7" type="ORF">OCTVUL_1B026816</name>
</gene>
<dbReference type="Pfam" id="PF09368">
    <property type="entry name" value="Sas10"/>
    <property type="match status" value="1"/>
</dbReference>
<dbReference type="GO" id="GO:0000462">
    <property type="term" value="P:maturation of SSU-rRNA from tricistronic rRNA transcript (SSU-rRNA, 5.8S rRNA, LSU-rRNA)"/>
    <property type="evidence" value="ECO:0007669"/>
    <property type="project" value="TreeGrafter"/>
</dbReference>
<organism evidence="7 8">
    <name type="scientific">Octopus vulgaris</name>
    <name type="common">Common octopus</name>
    <dbReference type="NCBI Taxonomy" id="6645"/>
    <lineage>
        <taxon>Eukaryota</taxon>
        <taxon>Metazoa</taxon>
        <taxon>Spiralia</taxon>
        <taxon>Lophotrochozoa</taxon>
        <taxon>Mollusca</taxon>
        <taxon>Cephalopoda</taxon>
        <taxon>Coleoidea</taxon>
        <taxon>Octopodiformes</taxon>
        <taxon>Octopoda</taxon>
        <taxon>Incirrata</taxon>
        <taxon>Octopodidae</taxon>
        <taxon>Octopus</taxon>
    </lineage>
</organism>
<evidence type="ECO:0000256" key="3">
    <source>
        <dbReference type="ARBA" id="ARBA00022553"/>
    </source>
</evidence>
<evidence type="ECO:0000259" key="6">
    <source>
        <dbReference type="Pfam" id="PF09368"/>
    </source>
</evidence>
<dbReference type="InterPro" id="IPR018972">
    <property type="entry name" value="Sas10_C_dom"/>
</dbReference>
<feature type="compositionally biased region" description="Basic residues" evidence="5">
    <location>
        <begin position="462"/>
        <end position="480"/>
    </location>
</feature>
<feature type="region of interest" description="Disordered" evidence="5">
    <location>
        <begin position="51"/>
        <end position="101"/>
    </location>
</feature>
<feature type="region of interest" description="Disordered" evidence="5">
    <location>
        <begin position="1"/>
        <end position="35"/>
    </location>
</feature>
<comment type="similarity">
    <text evidence="2">Belongs to the SAS10 family.</text>
</comment>
<evidence type="ECO:0000256" key="1">
    <source>
        <dbReference type="ARBA" id="ARBA00004123"/>
    </source>
</evidence>
<evidence type="ECO:0000313" key="7">
    <source>
        <dbReference type="EMBL" id="CAI9733958.1"/>
    </source>
</evidence>
<evidence type="ECO:0000313" key="8">
    <source>
        <dbReference type="Proteomes" id="UP001162480"/>
    </source>
</evidence>
<sequence>MMKKMKKKKKKKRKRKKKKKKKKTVMTATFKSSAKPSPVFQLTALCKRNQSSLLTEVSVKTSNTRVDKMKKKRQKFVKPGQSKDSDNEDPNPESHEYFHDDIDDFHANKDKISLDNVELAGASSSDEEEMVLGIESDSEEEDESNLYQKCKQQLKFMKEKNLRDAKYNKLKVKKEEYNKKWGDKKYVFYGGLGDEEYILSGSDGEIDAAILEEKEALSLQKKMAQNLDDADFGFDMLAPPEKSEATTEKITKDLTKLSKKEKLEIVKKESPELLELLNDLKVKLTEVKDVLLPLQQLLLEEEETVPAQTLAYVQLKLRLTLSYCINVNFYLKLKSDRFPVKNHPIVKRLLQYRNLLKQMQPLDEQFHSEMEMLATCLKSGEEVQFVPIDETEIAPKQQQLSKVPKDEMAETNGEGLIDSNHIDADDEEEINGEGADKKRAITYQMEKNKGLTRYSKKEKANPRVKHRTKFKKAKIRRKGQVRQPMTEMKRYGGELFGIRSGVKHSIKLK</sequence>
<protein>
    <recommendedName>
        <fullName evidence="6">Sas10 C-terminal domain-containing protein</fullName>
    </recommendedName>
</protein>
<dbReference type="AlphaFoldDB" id="A0AA36FGW2"/>
<evidence type="ECO:0000256" key="2">
    <source>
        <dbReference type="ARBA" id="ARBA00010979"/>
    </source>
</evidence>
<keyword evidence="8" id="KW-1185">Reference proteome</keyword>
<feature type="compositionally biased region" description="Basic residues" evidence="5">
    <location>
        <begin position="1"/>
        <end position="24"/>
    </location>
</feature>
<feature type="region of interest" description="Disordered" evidence="5">
    <location>
        <begin position="453"/>
        <end position="488"/>
    </location>
</feature>
<keyword evidence="4" id="KW-0539">Nucleus</keyword>
<name>A0AA36FGW2_OCTVU</name>
<feature type="domain" description="Sas10 C-terminal" evidence="6">
    <location>
        <begin position="436"/>
        <end position="508"/>
    </location>
</feature>
<comment type="subcellular location">
    <subcellularLocation>
        <location evidence="1">Nucleus</location>
    </subcellularLocation>
</comment>
<feature type="compositionally biased region" description="Polar residues" evidence="5">
    <location>
        <begin position="26"/>
        <end position="35"/>
    </location>
</feature>
<dbReference type="Pfam" id="PF04000">
    <property type="entry name" value="Sas10_Utp3"/>
    <property type="match status" value="1"/>
</dbReference>
<dbReference type="InterPro" id="IPR007146">
    <property type="entry name" value="Sas10/Utp3/C1D"/>
</dbReference>
<dbReference type="PANTHER" id="PTHR13237">
    <property type="entry name" value="SOMETHING ABOUT SILENCING PROTEIN 10-RELATED"/>
    <property type="match status" value="1"/>
</dbReference>
<dbReference type="GO" id="GO:0032040">
    <property type="term" value="C:small-subunit processome"/>
    <property type="evidence" value="ECO:0007669"/>
    <property type="project" value="TreeGrafter"/>
</dbReference>
<evidence type="ECO:0000256" key="4">
    <source>
        <dbReference type="ARBA" id="ARBA00023242"/>
    </source>
</evidence>
<dbReference type="PANTHER" id="PTHR13237:SF8">
    <property type="entry name" value="SOMETHING ABOUT SILENCING PROTEIN 10"/>
    <property type="match status" value="1"/>
</dbReference>
<feature type="compositionally biased region" description="Polar residues" evidence="5">
    <location>
        <begin position="51"/>
        <end position="64"/>
    </location>
</feature>
<proteinExistence type="inferred from homology"/>
<evidence type="ECO:0000256" key="5">
    <source>
        <dbReference type="SAM" id="MobiDB-lite"/>
    </source>
</evidence>
<feature type="compositionally biased region" description="Basic and acidic residues" evidence="5">
    <location>
        <begin position="92"/>
        <end position="101"/>
    </location>
</feature>
<dbReference type="EMBL" id="OX597828">
    <property type="protein sequence ID" value="CAI9733958.1"/>
    <property type="molecule type" value="Genomic_DNA"/>
</dbReference>
<reference evidence="7" key="1">
    <citation type="submission" date="2023-08" db="EMBL/GenBank/DDBJ databases">
        <authorList>
            <person name="Alioto T."/>
            <person name="Alioto T."/>
            <person name="Gomez Garrido J."/>
        </authorList>
    </citation>
    <scope>NUCLEOTIDE SEQUENCE</scope>
</reference>
<keyword evidence="3" id="KW-0597">Phosphoprotein</keyword>